<dbReference type="EMBL" id="JAPMLE010000001">
    <property type="protein sequence ID" value="MDR8522574.1"/>
    <property type="molecule type" value="Genomic_DNA"/>
</dbReference>
<evidence type="ECO:0000256" key="3">
    <source>
        <dbReference type="ARBA" id="ARBA00022475"/>
    </source>
</evidence>
<dbReference type="Proteomes" id="UP001271263">
    <property type="component" value="Unassembled WGS sequence"/>
</dbReference>
<reference evidence="12 14" key="1">
    <citation type="journal article" date="2022" name="bioRxiv">
        <title>Prophages regulate Shewanella fidelis 3313 motility and biofilm formation: implications for gut colonization dynamics in Ciona robusta.</title>
        <authorList>
            <person name="Natarajan O."/>
            <person name="Gibboney S.L."/>
            <person name="Young M.N."/>
            <person name="Lim S.J."/>
            <person name="Pluta N."/>
            <person name="Atkinson C.G."/>
            <person name="Leigh B.A."/>
            <person name="Liberti A."/>
            <person name="Kees E.D."/>
            <person name="Breitbart M."/>
            <person name="Gralnick J.A."/>
            <person name="Dishaw L.J."/>
        </authorList>
    </citation>
    <scope>NUCLEOTIDE SEQUENCE [LARGE SCALE GENOMIC DNA]</scope>
    <source>
        <strain evidence="12 14">JG4066</strain>
    </source>
</reference>
<dbReference type="RefSeq" id="WP_162618059.1">
    <property type="nucleotide sequence ID" value="NZ_JAPMLA010000005.1"/>
</dbReference>
<dbReference type="InterPro" id="IPR050790">
    <property type="entry name" value="ExbB/TolQ_transport"/>
</dbReference>
<feature type="transmembrane region" description="Helical" evidence="9">
    <location>
        <begin position="15"/>
        <end position="35"/>
    </location>
</feature>
<dbReference type="EMBL" id="JAPMLD010000004">
    <property type="protein sequence ID" value="MDW4824653.1"/>
    <property type="molecule type" value="Genomic_DNA"/>
</dbReference>
<evidence type="ECO:0000256" key="2">
    <source>
        <dbReference type="ARBA" id="ARBA00022448"/>
    </source>
</evidence>
<evidence type="ECO:0000256" key="9">
    <source>
        <dbReference type="SAM" id="Phobius"/>
    </source>
</evidence>
<keyword evidence="5 8" id="KW-0653">Protein transport</keyword>
<protein>
    <submittedName>
        <fullName evidence="11">MotA/TolQ/ExbB proton channel family protein</fullName>
    </submittedName>
</protein>
<evidence type="ECO:0000256" key="5">
    <source>
        <dbReference type="ARBA" id="ARBA00022927"/>
    </source>
</evidence>
<feature type="transmembrane region" description="Helical" evidence="9">
    <location>
        <begin position="56"/>
        <end position="76"/>
    </location>
</feature>
<keyword evidence="4 9" id="KW-0812">Transmembrane</keyword>
<comment type="similarity">
    <text evidence="8">Belongs to the exbB/tolQ family.</text>
</comment>
<evidence type="ECO:0000256" key="1">
    <source>
        <dbReference type="ARBA" id="ARBA00004651"/>
    </source>
</evidence>
<proteinExistence type="inferred from homology"/>
<keyword evidence="2 8" id="KW-0813">Transport</keyword>
<dbReference type="PANTHER" id="PTHR30625">
    <property type="entry name" value="PROTEIN TOLQ"/>
    <property type="match status" value="1"/>
</dbReference>
<name>A0AAW8NLE6_9GAMM</name>
<dbReference type="GO" id="GO:0017038">
    <property type="term" value="P:protein import"/>
    <property type="evidence" value="ECO:0007669"/>
    <property type="project" value="TreeGrafter"/>
</dbReference>
<feature type="domain" description="MotA/TolQ/ExbB proton channel" evidence="10">
    <location>
        <begin position="56"/>
        <end position="115"/>
    </location>
</feature>
<evidence type="ECO:0000259" key="10">
    <source>
        <dbReference type="Pfam" id="PF01618"/>
    </source>
</evidence>
<comment type="subcellular location">
    <subcellularLocation>
        <location evidence="1">Cell membrane</location>
        <topology evidence="1">Multi-pass membrane protein</topology>
    </subcellularLocation>
    <subcellularLocation>
        <location evidence="8">Membrane</location>
        <topology evidence="8">Multi-pass membrane protein</topology>
    </subcellularLocation>
</comment>
<keyword evidence="14" id="KW-1185">Reference proteome</keyword>
<evidence type="ECO:0000256" key="4">
    <source>
        <dbReference type="ARBA" id="ARBA00022692"/>
    </source>
</evidence>
<feature type="transmembrane region" description="Helical" evidence="9">
    <location>
        <begin position="96"/>
        <end position="117"/>
    </location>
</feature>
<dbReference type="GO" id="GO:0005886">
    <property type="term" value="C:plasma membrane"/>
    <property type="evidence" value="ECO:0007669"/>
    <property type="project" value="UniProtKB-SubCell"/>
</dbReference>
<evidence type="ECO:0000313" key="12">
    <source>
        <dbReference type="EMBL" id="MDW4824653.1"/>
    </source>
</evidence>
<dbReference type="InterPro" id="IPR002898">
    <property type="entry name" value="MotA_ExbB_proton_chnl"/>
</dbReference>
<keyword evidence="7 9" id="KW-0472">Membrane</keyword>
<gene>
    <name evidence="11" type="ORF">OS133_02535</name>
    <name evidence="12" type="ORF">OS134_11345</name>
</gene>
<dbReference type="PANTHER" id="PTHR30625:SF15">
    <property type="entry name" value="BIOPOLYMER TRANSPORT PROTEIN EXBB"/>
    <property type="match status" value="1"/>
</dbReference>
<evidence type="ECO:0000256" key="7">
    <source>
        <dbReference type="ARBA" id="ARBA00023136"/>
    </source>
</evidence>
<dbReference type="Proteomes" id="UP001259340">
    <property type="component" value="Unassembled WGS sequence"/>
</dbReference>
<dbReference type="Pfam" id="PF01618">
    <property type="entry name" value="MotA_ExbB"/>
    <property type="match status" value="1"/>
</dbReference>
<evidence type="ECO:0000313" key="11">
    <source>
        <dbReference type="EMBL" id="MDR8522574.1"/>
    </source>
</evidence>
<keyword evidence="3" id="KW-1003">Cell membrane</keyword>
<reference evidence="11" key="2">
    <citation type="submission" date="2022-11" db="EMBL/GenBank/DDBJ databases">
        <title>Prophages regulate Shewanella fidelis motility and biofilm formation: implications for gut colonization dynamics in Ciona robusta.</title>
        <authorList>
            <person name="Natarajan O."/>
            <person name="Gibboney S.L."/>
            <person name="Young M.N."/>
            <person name="Lim S.J."/>
            <person name="Pluta N."/>
            <person name="Atkinson C.G.F."/>
            <person name="Leigh B.A."/>
            <person name="Liberti A."/>
            <person name="Kees E."/>
            <person name="Breitbart M."/>
            <person name="Gralnick J."/>
            <person name="Dishaw L.J."/>
        </authorList>
    </citation>
    <scope>NUCLEOTIDE SEQUENCE</scope>
    <source>
        <strain evidence="11">3313</strain>
    </source>
</reference>
<evidence type="ECO:0000313" key="14">
    <source>
        <dbReference type="Proteomes" id="UP001271263"/>
    </source>
</evidence>
<evidence type="ECO:0000256" key="6">
    <source>
        <dbReference type="ARBA" id="ARBA00022989"/>
    </source>
</evidence>
<organism evidence="11 13">
    <name type="scientific">Shewanella fidelis</name>
    <dbReference type="NCBI Taxonomy" id="173509"/>
    <lineage>
        <taxon>Bacteria</taxon>
        <taxon>Pseudomonadati</taxon>
        <taxon>Pseudomonadota</taxon>
        <taxon>Gammaproteobacteria</taxon>
        <taxon>Alteromonadales</taxon>
        <taxon>Shewanellaceae</taxon>
        <taxon>Shewanella</taxon>
    </lineage>
</organism>
<evidence type="ECO:0000256" key="8">
    <source>
        <dbReference type="RuleBase" id="RU004057"/>
    </source>
</evidence>
<evidence type="ECO:0000313" key="13">
    <source>
        <dbReference type="Proteomes" id="UP001259340"/>
    </source>
</evidence>
<dbReference type="AlphaFoldDB" id="A0AAW8NLE6"/>
<keyword evidence="6 9" id="KW-1133">Transmembrane helix</keyword>
<accession>A0AAW8NLE6</accession>
<sequence length="129" mass="14093">MFELIANWYQANGPVLLLILVFAATLYWQLADLLSQFRCSGSYCCWQCRQHKCAQLMAWVSVAPLMGLLGTVHGLLGSFEILASGQSGNITQGMAQALITTEVGLAVAIPAWILLLLGQQHCKLKLEQA</sequence>
<comment type="caution">
    <text evidence="11">The sequence shown here is derived from an EMBL/GenBank/DDBJ whole genome shotgun (WGS) entry which is preliminary data.</text>
</comment>